<evidence type="ECO:0000256" key="5">
    <source>
        <dbReference type="RuleBase" id="RU364123"/>
    </source>
</evidence>
<accession>A0A8S3SR19</accession>
<dbReference type="OrthoDB" id="5971574at2759"/>
<protein>
    <recommendedName>
        <fullName evidence="5">Phosphorylase b kinase regulatory subunit</fullName>
    </recommendedName>
</protein>
<evidence type="ECO:0000256" key="4">
    <source>
        <dbReference type="ARBA" id="ARBA00022860"/>
    </source>
</evidence>
<comment type="subcellular location">
    <subcellularLocation>
        <location evidence="5">Cell membrane</location>
        <topology evidence="5">Lipid-anchor</topology>
        <orientation evidence="5">Cytoplasmic side</orientation>
    </subcellularLocation>
</comment>
<keyword evidence="5" id="KW-0449">Lipoprotein</keyword>
<keyword evidence="3 5" id="KW-0321">Glycogen metabolism</keyword>
<dbReference type="PANTHER" id="PTHR10749">
    <property type="entry name" value="PHOSPHORYLASE B KINASE REGULATORY SUBUNIT"/>
    <property type="match status" value="1"/>
</dbReference>
<keyword evidence="5" id="KW-1003">Cell membrane</keyword>
<dbReference type="AlphaFoldDB" id="A0A8S3SR19"/>
<gene>
    <name evidence="7" type="ORF">MEDL_35947</name>
</gene>
<sequence>MFPSIGNDQKPSNIARVRESIYCATAAWALSQAYRKIDDDQGKTVELAQTAVKCMRGILFCWFRQADKVEKFKLNQSPDFALHSSFDIVTGDPVYGDQDYPHLQIDVVGLYLLFLVQMIASGLKIVYTTDEVNFIQNLVFYVERAYRTPDYGMWERGSKYYNGSTEVHASSIGIAKAALEAINGVNLFGDQGASWSVIYVDIDAHNRNRTIFEKHRCIIITYYFYWPSFAIHEKHITDRTEDKVLRRLKGKFGIKRFLRDGYRTVLEDKNRTFYRPAEIKGDKKVAEKYQKELEPLLIKNNEGVLVPMLYYVPKEELNYRHKQDLHKLPSAEGNTDGVFLWGQSLYFISQLLIHDLLKPGDLDPILRHLPASERPKSMINTRYSTFQVTPPDLVTQVVLIAESARLQQLLATYGIQTQTPHQVEPIQIWSPKELSKAYEYLGINKKLKLTGRPKRPFGVLSTSKIYRVCGQTVLCYPLLFEVSDFYLAQDMSVVLDDLKNDLAFLSSCWKLAGRPTFCMLIRENNIRGPNFPEFLDLLSMFKRGDVDGVRVRVGKLQSMITSACTEHLDFLDTVGDDVFQRFEEKAVTQSFKSLTEIPKLPEILDDGEVVREEDLLFKATWDLVEKYKFTPGIQSRSIILKVLYQREGPNFYINEQKITEKIDKLINKAGVYKEWRAVRLLSSLLGKLVDSLAPSITTILVRGKQVTVGVFGHEEEVIDKPISPGEVKNILYSRCAQYDLLQAVLQQELILGIGKLIAASPELFDGILKIRIGWFIRAIQIEKEQEEGGPIDIHSQSPSDIKEMILQVLVQNIFETDCRTPLQQRQIDGALNRTPKDFYDRVWEILEKTPNGIKLAGYHLPQAFMVVSTMLKRNPEVTFDQAANMDKIIQDSFEDFQRDEARDKGSENKMT</sequence>
<comment type="similarity">
    <text evidence="2 5">Belongs to the phosphorylase b kinase regulatory chain family.</text>
</comment>
<comment type="pathway">
    <text evidence="1 5">Glycan biosynthesis; glycogen metabolism.</text>
</comment>
<evidence type="ECO:0000313" key="8">
    <source>
        <dbReference type="Proteomes" id="UP000683360"/>
    </source>
</evidence>
<feature type="domain" description="GH15-like" evidence="6">
    <location>
        <begin position="17"/>
        <end position="774"/>
    </location>
</feature>
<keyword evidence="5" id="KW-0472">Membrane</keyword>
<dbReference type="GO" id="GO:0005516">
    <property type="term" value="F:calmodulin binding"/>
    <property type="evidence" value="ECO:0007669"/>
    <property type="project" value="UniProtKB-KW"/>
</dbReference>
<evidence type="ECO:0000256" key="3">
    <source>
        <dbReference type="ARBA" id="ARBA00022600"/>
    </source>
</evidence>
<dbReference type="PANTHER" id="PTHR10749:SF8">
    <property type="entry name" value="PHOSPHORYLASE B KINASE REGULATORY SUBUNIT BETA"/>
    <property type="match status" value="1"/>
</dbReference>
<comment type="caution">
    <text evidence="7">The sequence shown here is derived from an EMBL/GenBank/DDBJ whole genome shotgun (WGS) entry which is preliminary data.</text>
</comment>
<dbReference type="SUPFAM" id="SSF48208">
    <property type="entry name" value="Six-hairpin glycosidases"/>
    <property type="match status" value="1"/>
</dbReference>
<evidence type="ECO:0000313" key="7">
    <source>
        <dbReference type="EMBL" id="CAG2222637.1"/>
    </source>
</evidence>
<dbReference type="InterPro" id="IPR008928">
    <property type="entry name" value="6-hairpin_glycosidase_sf"/>
</dbReference>
<organism evidence="7 8">
    <name type="scientific">Mytilus edulis</name>
    <name type="common">Blue mussel</name>
    <dbReference type="NCBI Taxonomy" id="6550"/>
    <lineage>
        <taxon>Eukaryota</taxon>
        <taxon>Metazoa</taxon>
        <taxon>Spiralia</taxon>
        <taxon>Lophotrochozoa</taxon>
        <taxon>Mollusca</taxon>
        <taxon>Bivalvia</taxon>
        <taxon>Autobranchia</taxon>
        <taxon>Pteriomorphia</taxon>
        <taxon>Mytilida</taxon>
        <taxon>Mytiloidea</taxon>
        <taxon>Mytilidae</taxon>
        <taxon>Mytilinae</taxon>
        <taxon>Mytilus</taxon>
    </lineage>
</organism>
<proteinExistence type="inferred from homology"/>
<keyword evidence="5" id="KW-0636">Prenylation</keyword>
<dbReference type="GO" id="GO:0005964">
    <property type="term" value="C:phosphorylase kinase complex"/>
    <property type="evidence" value="ECO:0007669"/>
    <property type="project" value="TreeGrafter"/>
</dbReference>
<dbReference type="GO" id="GO:0005886">
    <property type="term" value="C:plasma membrane"/>
    <property type="evidence" value="ECO:0007669"/>
    <property type="project" value="UniProtKB-SubCell"/>
</dbReference>
<evidence type="ECO:0000259" key="6">
    <source>
        <dbReference type="Pfam" id="PF00723"/>
    </source>
</evidence>
<evidence type="ECO:0000256" key="1">
    <source>
        <dbReference type="ARBA" id="ARBA00005131"/>
    </source>
</evidence>
<keyword evidence="8" id="KW-1185">Reference proteome</keyword>
<reference evidence="7" key="1">
    <citation type="submission" date="2021-03" db="EMBL/GenBank/DDBJ databases">
        <authorList>
            <person name="Bekaert M."/>
        </authorList>
    </citation>
    <scope>NUCLEOTIDE SEQUENCE</scope>
</reference>
<keyword evidence="5" id="KW-0119">Carbohydrate metabolism</keyword>
<dbReference type="Pfam" id="PF00723">
    <property type="entry name" value="Glyco_hydro_15"/>
    <property type="match status" value="1"/>
</dbReference>
<dbReference type="InterPro" id="IPR011613">
    <property type="entry name" value="GH15-like"/>
</dbReference>
<comment type="function">
    <text evidence="5">Phosphorylase b kinase catalyzes the phosphorylation of serine in certain substrates, including troponin I.</text>
</comment>
<dbReference type="Proteomes" id="UP000683360">
    <property type="component" value="Unassembled WGS sequence"/>
</dbReference>
<keyword evidence="4 5" id="KW-0112">Calmodulin-binding</keyword>
<dbReference type="InterPro" id="IPR008734">
    <property type="entry name" value="PHK_A/B_su"/>
</dbReference>
<name>A0A8S3SR19_MYTED</name>
<dbReference type="EMBL" id="CAJPWZ010001763">
    <property type="protein sequence ID" value="CAG2222637.1"/>
    <property type="molecule type" value="Genomic_DNA"/>
</dbReference>
<evidence type="ECO:0000256" key="2">
    <source>
        <dbReference type="ARBA" id="ARBA00007128"/>
    </source>
</evidence>
<dbReference type="GO" id="GO:0005977">
    <property type="term" value="P:glycogen metabolic process"/>
    <property type="evidence" value="ECO:0007669"/>
    <property type="project" value="UniProtKB-KW"/>
</dbReference>